<evidence type="ECO:0000313" key="1">
    <source>
        <dbReference type="Proteomes" id="UP000887540"/>
    </source>
</evidence>
<evidence type="ECO:0000313" key="2">
    <source>
        <dbReference type="WBParaSite" id="ACRNAN_scaffold20343.g19258.t1"/>
    </source>
</evidence>
<name>A0A914D9J5_9BILA</name>
<proteinExistence type="predicted"/>
<dbReference type="AlphaFoldDB" id="A0A914D9J5"/>
<dbReference type="Proteomes" id="UP000887540">
    <property type="component" value="Unplaced"/>
</dbReference>
<protein>
    <submittedName>
        <fullName evidence="2">Uncharacterized protein</fullName>
    </submittedName>
</protein>
<reference evidence="2" key="1">
    <citation type="submission" date="2022-11" db="UniProtKB">
        <authorList>
            <consortium name="WormBaseParasite"/>
        </authorList>
    </citation>
    <scope>IDENTIFICATION</scope>
</reference>
<accession>A0A914D9J5</accession>
<keyword evidence="1" id="KW-1185">Reference proteome</keyword>
<dbReference type="WBParaSite" id="ACRNAN_scaffold20343.g19258.t1">
    <property type="protein sequence ID" value="ACRNAN_scaffold20343.g19258.t1"/>
    <property type="gene ID" value="ACRNAN_scaffold20343.g19258"/>
</dbReference>
<sequence>MAGAVGAAIEVIVHMMTGGVIDHGECEAGVVYSNGLVNPMNLNFLFMHLNHTKDIWCLYFCNYGIAGGWG</sequence>
<organism evidence="1 2">
    <name type="scientific">Acrobeloides nanus</name>
    <dbReference type="NCBI Taxonomy" id="290746"/>
    <lineage>
        <taxon>Eukaryota</taxon>
        <taxon>Metazoa</taxon>
        <taxon>Ecdysozoa</taxon>
        <taxon>Nematoda</taxon>
        <taxon>Chromadorea</taxon>
        <taxon>Rhabditida</taxon>
        <taxon>Tylenchina</taxon>
        <taxon>Cephalobomorpha</taxon>
        <taxon>Cephaloboidea</taxon>
        <taxon>Cephalobidae</taxon>
        <taxon>Acrobeloides</taxon>
    </lineage>
</organism>